<evidence type="ECO:0000313" key="3">
    <source>
        <dbReference type="Proteomes" id="UP000033483"/>
    </source>
</evidence>
<comment type="caution">
    <text evidence="2">The sequence shown here is derived from an EMBL/GenBank/DDBJ whole genome shotgun (WGS) entry which is preliminary data.</text>
</comment>
<keyword evidence="1" id="KW-0496">Mitochondrion</keyword>
<gene>
    <name evidence="1" type="primary">AIM41</name>
    <name evidence="2" type="ORF">TD95_001244</name>
</gene>
<dbReference type="Gene3D" id="1.10.1510.10">
    <property type="entry name" value="Uncharacterised protein YqeY/AIM41 PF09424, N-terminal domain"/>
    <property type="match status" value="1"/>
</dbReference>
<dbReference type="GO" id="GO:0005739">
    <property type="term" value="C:mitochondrion"/>
    <property type="evidence" value="ECO:0007669"/>
    <property type="project" value="UniProtKB-SubCell"/>
</dbReference>
<name>A0A0F4ZC10_9PEZI</name>
<dbReference type="AlphaFoldDB" id="A0A0F4ZC10"/>
<comment type="subcellular location">
    <subcellularLocation>
        <location evidence="1">Mitochondrion</location>
    </subcellularLocation>
</comment>
<dbReference type="InterPro" id="IPR003789">
    <property type="entry name" value="Asn/Gln_tRNA_amidoTrase-B-like"/>
</dbReference>
<proteinExistence type="inferred from homology"/>
<evidence type="ECO:0000256" key="1">
    <source>
        <dbReference type="RuleBase" id="RU365099"/>
    </source>
</evidence>
<dbReference type="Proteomes" id="UP000033483">
    <property type="component" value="Unassembled WGS sequence"/>
</dbReference>
<protein>
    <recommendedName>
        <fullName evidence="1">Altered inheritance of mitochondria protein 41</fullName>
    </recommendedName>
</protein>
<dbReference type="Pfam" id="PF09424">
    <property type="entry name" value="YqeY"/>
    <property type="match status" value="1"/>
</dbReference>
<reference evidence="2 3" key="1">
    <citation type="submission" date="2015-03" db="EMBL/GenBank/DDBJ databases">
        <authorList>
            <person name="Radwan O."/>
            <person name="Al-Naeli F.A."/>
            <person name="Rendon G.A."/>
            <person name="Fields C."/>
        </authorList>
    </citation>
    <scope>NUCLEOTIDE SEQUENCE [LARGE SCALE GENOMIC DNA]</scope>
    <source>
        <strain evidence="2">CR-DP1</strain>
    </source>
</reference>
<dbReference type="PANTHER" id="PTHR28055:SF1">
    <property type="entry name" value="ALTERED INHERITANCE OF MITOCHONDRIA PROTEIN 41, MITOCHONDRIAL"/>
    <property type="match status" value="1"/>
</dbReference>
<dbReference type="EMBL" id="LAEV01001610">
    <property type="protein sequence ID" value="KKA27666.1"/>
    <property type="molecule type" value="Genomic_DNA"/>
</dbReference>
<sequence>MSSFGLRRAAFALRAPAFARPTLRFYSTATDGPALLAKIKGDLKTAMRAKDAARLAVLRAVLSATLNASKTASPIKTDVQLVALLRKTQTASADAAAQFKDAGRADLEAKEMAQVEILQEYIDNSGVQSIGLEQLKSLVAAKLEEAKAAGAKSLVGDVMKRLNAELDGKDVDKKEVAALVKEMAESS</sequence>
<dbReference type="InterPro" id="IPR023168">
    <property type="entry name" value="GatB_Yqey_C_2"/>
</dbReference>
<evidence type="ECO:0000313" key="2">
    <source>
        <dbReference type="EMBL" id="KKA27666.1"/>
    </source>
</evidence>
<dbReference type="GO" id="GO:0016884">
    <property type="term" value="F:carbon-nitrogen ligase activity, with glutamine as amido-N-donor"/>
    <property type="evidence" value="ECO:0007669"/>
    <property type="project" value="UniProtKB-UniRule"/>
</dbReference>
<dbReference type="SUPFAM" id="SSF89095">
    <property type="entry name" value="GatB/YqeY motif"/>
    <property type="match status" value="1"/>
</dbReference>
<comment type="similarity">
    <text evidence="1">Belongs to the AIM41 family.</text>
</comment>
<dbReference type="PANTHER" id="PTHR28055">
    <property type="entry name" value="ALTERED INHERITANCE OF MITOCHONDRIA PROTEIN 41, MITOCHONDRIAL"/>
    <property type="match status" value="1"/>
</dbReference>
<dbReference type="InterPro" id="IPR042184">
    <property type="entry name" value="YqeY/Aim41_N"/>
</dbReference>
<dbReference type="OrthoDB" id="538640at2759"/>
<dbReference type="Gene3D" id="1.10.10.410">
    <property type="match status" value="1"/>
</dbReference>
<accession>A0A0F4ZC10</accession>
<keyword evidence="3" id="KW-1185">Reference proteome</keyword>
<organism evidence="2 3">
    <name type="scientific">Thielaviopsis punctulata</name>
    <dbReference type="NCBI Taxonomy" id="72032"/>
    <lineage>
        <taxon>Eukaryota</taxon>
        <taxon>Fungi</taxon>
        <taxon>Dikarya</taxon>
        <taxon>Ascomycota</taxon>
        <taxon>Pezizomycotina</taxon>
        <taxon>Sordariomycetes</taxon>
        <taxon>Hypocreomycetidae</taxon>
        <taxon>Microascales</taxon>
        <taxon>Ceratocystidaceae</taxon>
        <taxon>Thielaviopsis</taxon>
    </lineage>
</organism>
<dbReference type="InterPro" id="IPR019004">
    <property type="entry name" value="YqeY/Aim41"/>
</dbReference>